<dbReference type="EC" id="4.1.1.36" evidence="3"/>
<evidence type="ECO:0000256" key="4">
    <source>
        <dbReference type="RuleBase" id="RU364078"/>
    </source>
</evidence>
<dbReference type="Gene3D" id="3.40.50.1950">
    <property type="entry name" value="Flavin prenyltransferase-like"/>
    <property type="match status" value="1"/>
</dbReference>
<dbReference type="NCBIfam" id="TIGR00521">
    <property type="entry name" value="coaBC_dfp"/>
    <property type="match status" value="1"/>
</dbReference>
<comment type="pathway">
    <text evidence="3 4">Cofactor biosynthesis; coenzyme A biosynthesis; CoA from (R)-pantothenate: step 2/5.</text>
</comment>
<evidence type="ECO:0000256" key="3">
    <source>
        <dbReference type="HAMAP-Rule" id="MF_02225"/>
    </source>
</evidence>
<comment type="cofactor">
    <cofactor evidence="3">
        <name>FMN</name>
        <dbReference type="ChEBI" id="CHEBI:58210"/>
    </cofactor>
    <text evidence="3">Binds 1 FMN per subunit.</text>
</comment>
<dbReference type="PANTHER" id="PTHR14359:SF6">
    <property type="entry name" value="PHOSPHOPANTOTHENOYLCYSTEINE DECARBOXYLASE"/>
    <property type="match status" value="1"/>
</dbReference>
<comment type="catalytic activity">
    <reaction evidence="3 4">
        <text>N-[(R)-4-phosphopantothenoyl]-L-cysteine + H(+) = (R)-4'-phosphopantetheine + CO2</text>
        <dbReference type="Rhea" id="RHEA:16793"/>
        <dbReference type="ChEBI" id="CHEBI:15378"/>
        <dbReference type="ChEBI" id="CHEBI:16526"/>
        <dbReference type="ChEBI" id="CHEBI:59458"/>
        <dbReference type="ChEBI" id="CHEBI:61723"/>
        <dbReference type="EC" id="4.1.1.36"/>
    </reaction>
</comment>
<protein>
    <recommendedName>
        <fullName evidence="3">Coenzyme A biosynthesis bifunctional protein CoaBC</fullName>
    </recommendedName>
    <alternativeName>
        <fullName evidence="3">DNA/pantothenate metabolism flavoprotein</fullName>
    </alternativeName>
    <alternativeName>
        <fullName evidence="3">Phosphopantothenoylcysteine synthetase/decarboxylase</fullName>
        <shortName evidence="3">PPCS-PPCDC</shortName>
    </alternativeName>
    <domain>
        <recommendedName>
            <fullName evidence="3">Phosphopantothenoylcysteine decarboxylase</fullName>
            <shortName evidence="3">PPC decarboxylase</shortName>
            <shortName evidence="3">PPC-DC</shortName>
            <ecNumber evidence="3">4.1.1.36</ecNumber>
        </recommendedName>
        <alternativeName>
            <fullName evidence="3">CoaC</fullName>
        </alternativeName>
    </domain>
    <domain>
        <recommendedName>
            <fullName evidence="3">Phosphopantothenate--cysteine ligase</fullName>
            <ecNumber evidence="3">6.3.2.5</ecNumber>
        </recommendedName>
        <alternativeName>
            <fullName evidence="3">CoaB</fullName>
        </alternativeName>
        <alternativeName>
            <fullName evidence="3">Phosphopantothenoylcysteine synthetase</fullName>
            <shortName evidence="3">PPC synthetase</shortName>
            <shortName evidence="3">PPC-S</shortName>
        </alternativeName>
    </domain>
</protein>
<feature type="region of interest" description="Phosphopantothenoylcysteine decarboxylase" evidence="3">
    <location>
        <begin position="1"/>
        <end position="197"/>
    </location>
</feature>
<comment type="cofactor">
    <cofactor evidence="3">
        <name>Mg(2+)</name>
        <dbReference type="ChEBI" id="CHEBI:18420"/>
    </cofactor>
</comment>
<dbReference type="EMBL" id="MEUA01000033">
    <property type="protein sequence ID" value="OGC14664.1"/>
    <property type="molecule type" value="Genomic_DNA"/>
</dbReference>
<name>A0A1F4S2J3_UNCSA</name>
<organism evidence="7 8">
    <name type="scientific">candidate division WOR-1 bacterium RIFOXYB2_FULL_36_35</name>
    <dbReference type="NCBI Taxonomy" id="1802578"/>
    <lineage>
        <taxon>Bacteria</taxon>
        <taxon>Bacillati</taxon>
        <taxon>Saganbacteria</taxon>
    </lineage>
</organism>
<dbReference type="Pfam" id="PF04127">
    <property type="entry name" value="DFP"/>
    <property type="match status" value="1"/>
</dbReference>
<keyword evidence="3" id="KW-0511">Multifunctional enzyme</keyword>
<dbReference type="HAMAP" id="MF_02225">
    <property type="entry name" value="CoaBC"/>
    <property type="match status" value="1"/>
</dbReference>
<keyword evidence="3" id="KW-0479">Metal-binding</keyword>
<comment type="caution">
    <text evidence="7">The sequence shown here is derived from an EMBL/GenBank/DDBJ whole genome shotgun (WGS) entry which is preliminary data.</text>
</comment>
<evidence type="ECO:0000313" key="7">
    <source>
        <dbReference type="EMBL" id="OGC14664.1"/>
    </source>
</evidence>
<evidence type="ECO:0000313" key="8">
    <source>
        <dbReference type="Proteomes" id="UP000177905"/>
    </source>
</evidence>
<feature type="binding site" evidence="3">
    <location>
        <position position="348"/>
    </location>
    <ligand>
        <name>CTP</name>
        <dbReference type="ChEBI" id="CHEBI:37563"/>
    </ligand>
</feature>
<dbReference type="Pfam" id="PF02441">
    <property type="entry name" value="Flavoprotein"/>
    <property type="match status" value="1"/>
</dbReference>
<feature type="region of interest" description="Phosphopantothenate--cysteine ligase" evidence="3">
    <location>
        <begin position="198"/>
        <end position="399"/>
    </location>
</feature>
<dbReference type="GO" id="GO:0004632">
    <property type="term" value="F:phosphopantothenate--cysteine ligase activity"/>
    <property type="evidence" value="ECO:0007669"/>
    <property type="project" value="UniProtKB-UniRule"/>
</dbReference>
<dbReference type="Gene3D" id="3.40.50.10300">
    <property type="entry name" value="CoaB-like"/>
    <property type="match status" value="1"/>
</dbReference>
<dbReference type="SUPFAM" id="SSF102645">
    <property type="entry name" value="CoaB-like"/>
    <property type="match status" value="1"/>
</dbReference>
<accession>A0A1F4S2J3</accession>
<comment type="caution">
    <text evidence="3">Lacks conserved residue(s) required for the propagation of feature annotation.</text>
</comment>
<comment type="pathway">
    <text evidence="3 4">Cofactor biosynthesis; coenzyme A biosynthesis; CoA from (R)-pantothenate: step 3/5.</text>
</comment>
<feature type="binding site" evidence="3">
    <location>
        <position position="286"/>
    </location>
    <ligand>
        <name>CTP</name>
        <dbReference type="ChEBI" id="CHEBI:37563"/>
    </ligand>
</feature>
<dbReference type="InterPro" id="IPR005252">
    <property type="entry name" value="CoaBC"/>
</dbReference>
<keyword evidence="2 3" id="KW-0456">Lyase</keyword>
<keyword evidence="3" id="KW-0460">Magnesium</keyword>
<keyword evidence="3 4" id="KW-0285">Flavoprotein</keyword>
<dbReference type="InterPro" id="IPR007085">
    <property type="entry name" value="DNA/pantothenate-metab_flavo_C"/>
</dbReference>
<evidence type="ECO:0000259" key="5">
    <source>
        <dbReference type="Pfam" id="PF02441"/>
    </source>
</evidence>
<keyword evidence="3 4" id="KW-0436">Ligase</keyword>
<feature type="binding site" evidence="3">
    <location>
        <position position="330"/>
    </location>
    <ligand>
        <name>CTP</name>
        <dbReference type="ChEBI" id="CHEBI:37563"/>
    </ligand>
</feature>
<comment type="similarity">
    <text evidence="3 4">In the N-terminal section; belongs to the HFCD (homo-oligomeric flavin containing Cys decarboxylase) superfamily.</text>
</comment>
<feature type="binding site" evidence="3">
    <location>
        <position position="296"/>
    </location>
    <ligand>
        <name>CTP</name>
        <dbReference type="ChEBI" id="CHEBI:37563"/>
    </ligand>
</feature>
<dbReference type="InterPro" id="IPR035929">
    <property type="entry name" value="CoaB-like_sf"/>
</dbReference>
<feature type="domain" description="DNA/pantothenate metabolism flavoprotein C-terminal" evidence="6">
    <location>
        <begin position="193"/>
        <end position="397"/>
    </location>
</feature>
<proteinExistence type="inferred from homology"/>
<keyword evidence="3 4" id="KW-0288">FMN</keyword>
<dbReference type="GO" id="GO:0004633">
    <property type="term" value="F:phosphopantothenoylcysteine decarboxylase activity"/>
    <property type="evidence" value="ECO:0007669"/>
    <property type="project" value="UniProtKB-UniRule"/>
</dbReference>
<comment type="function">
    <text evidence="4">Catalyzes two steps in the biosynthesis of coenzyme A. In the first step cysteine is conjugated to 4'-phosphopantothenate to form 4-phosphopantothenoylcysteine, in the latter compound is decarboxylated to form 4'-phosphopantotheine.</text>
</comment>
<dbReference type="InterPro" id="IPR003382">
    <property type="entry name" value="Flavoprotein"/>
</dbReference>
<comment type="function">
    <text evidence="3">Catalyzes two sequential steps in the biosynthesis of coenzyme A. In the first step cysteine is conjugated to 4'-phosphopantothenate to form 4-phosphopantothenoylcysteine. In the second step the latter compound is decarboxylated to form 4'-phosphopantotheine.</text>
</comment>
<sequence length="399" mass="43529">MFKGKTFIIGVAGGIAAYKTVEIVSSLKKLEADIWVVMTESAKKFVSPLTFRTISKNPVVTTLFDEAEFMSKVPHIALSKKADLVLIAPATANIIGKTAQGIADDALSTIVMSALCPKVIAPAMNSRMWENPIVQENCSKLKAIGYHFCGPQKGFLACGDEGMGRMSEPKEIVEKVLELLTQTENKETYGKDLKGKRVLVTAGGTQESIDPVRFIGNRSSGKMGYAIASAAAGRGAEVTLISANALQAPPQNVTLITVTSSQEMLEEVIKHKNNSNVIIMAAAVADYQPKIQFFQKLKKSEDEFSLELKKTKDILAELGKNKNGTYLVGFALESDNVIENAKEKLSKKNLDMIIANEPTAFGEDLSEISIINKNGRIEHFCKAKKEDLAHRILDRIFTI</sequence>
<dbReference type="PANTHER" id="PTHR14359">
    <property type="entry name" value="HOMO-OLIGOMERIC FLAVIN CONTAINING CYS DECARBOXYLASE FAMILY"/>
    <property type="match status" value="1"/>
</dbReference>
<evidence type="ECO:0000259" key="6">
    <source>
        <dbReference type="Pfam" id="PF04127"/>
    </source>
</evidence>
<comment type="similarity">
    <text evidence="3 4">In the C-terminal section; belongs to the PPC synthetase family.</text>
</comment>
<feature type="binding site" evidence="3">
    <location>
        <position position="344"/>
    </location>
    <ligand>
        <name>CTP</name>
        <dbReference type="ChEBI" id="CHEBI:37563"/>
    </ligand>
</feature>
<dbReference type="GO" id="GO:0015937">
    <property type="term" value="P:coenzyme A biosynthetic process"/>
    <property type="evidence" value="ECO:0007669"/>
    <property type="project" value="UniProtKB-UniRule"/>
</dbReference>
<reference evidence="7 8" key="1">
    <citation type="journal article" date="2016" name="Nat. Commun.">
        <title>Thousands of microbial genomes shed light on interconnected biogeochemical processes in an aquifer system.</title>
        <authorList>
            <person name="Anantharaman K."/>
            <person name="Brown C.T."/>
            <person name="Hug L.A."/>
            <person name="Sharon I."/>
            <person name="Castelle C.J."/>
            <person name="Probst A.J."/>
            <person name="Thomas B.C."/>
            <person name="Singh A."/>
            <person name="Wilkins M.J."/>
            <person name="Karaoz U."/>
            <person name="Brodie E.L."/>
            <person name="Williams K.H."/>
            <person name="Hubbard S.S."/>
            <person name="Banfield J.F."/>
        </authorList>
    </citation>
    <scope>NUCLEOTIDE SEQUENCE [LARGE SCALE GENOMIC DNA]</scope>
</reference>
<dbReference type="UniPathway" id="UPA00241">
    <property type="reaction ID" value="UER00353"/>
</dbReference>
<evidence type="ECO:0000256" key="2">
    <source>
        <dbReference type="ARBA" id="ARBA00023239"/>
    </source>
</evidence>
<dbReference type="GO" id="GO:0071513">
    <property type="term" value="C:phosphopantothenoylcysteine decarboxylase complex"/>
    <property type="evidence" value="ECO:0007669"/>
    <property type="project" value="TreeGrafter"/>
</dbReference>
<feature type="active site" description="Proton donor" evidence="3">
    <location>
        <position position="158"/>
    </location>
</feature>
<gene>
    <name evidence="3" type="primary">coaBC</name>
    <name evidence="7" type="ORF">A2290_01285</name>
</gene>
<dbReference type="AlphaFoldDB" id="A0A1F4S2J3"/>
<evidence type="ECO:0000256" key="1">
    <source>
        <dbReference type="ARBA" id="ARBA00022793"/>
    </source>
</evidence>
<dbReference type="EC" id="6.3.2.5" evidence="3"/>
<dbReference type="GO" id="GO:0015941">
    <property type="term" value="P:pantothenate catabolic process"/>
    <property type="evidence" value="ECO:0007669"/>
    <property type="project" value="InterPro"/>
</dbReference>
<comment type="catalytic activity">
    <reaction evidence="3 4">
        <text>(R)-4'-phosphopantothenate + L-cysteine + CTP = N-[(R)-4-phosphopantothenoyl]-L-cysteine + CMP + diphosphate + H(+)</text>
        <dbReference type="Rhea" id="RHEA:19397"/>
        <dbReference type="ChEBI" id="CHEBI:10986"/>
        <dbReference type="ChEBI" id="CHEBI:15378"/>
        <dbReference type="ChEBI" id="CHEBI:33019"/>
        <dbReference type="ChEBI" id="CHEBI:35235"/>
        <dbReference type="ChEBI" id="CHEBI:37563"/>
        <dbReference type="ChEBI" id="CHEBI:59458"/>
        <dbReference type="ChEBI" id="CHEBI:60377"/>
        <dbReference type="EC" id="6.3.2.5"/>
    </reaction>
</comment>
<dbReference type="GO" id="GO:0046872">
    <property type="term" value="F:metal ion binding"/>
    <property type="evidence" value="ECO:0007669"/>
    <property type="project" value="UniProtKB-KW"/>
</dbReference>
<dbReference type="SUPFAM" id="SSF52507">
    <property type="entry name" value="Homo-oligomeric flavin-containing Cys decarboxylases, HFCD"/>
    <property type="match status" value="1"/>
</dbReference>
<dbReference type="InterPro" id="IPR036551">
    <property type="entry name" value="Flavin_trans-like"/>
</dbReference>
<dbReference type="GO" id="GO:0010181">
    <property type="term" value="F:FMN binding"/>
    <property type="evidence" value="ECO:0007669"/>
    <property type="project" value="UniProtKB-UniRule"/>
</dbReference>
<keyword evidence="1 3" id="KW-0210">Decarboxylase</keyword>
<feature type="domain" description="Flavoprotein" evidence="5">
    <location>
        <begin position="6"/>
        <end position="179"/>
    </location>
</feature>
<dbReference type="Proteomes" id="UP000177905">
    <property type="component" value="Unassembled WGS sequence"/>
</dbReference>